<organism evidence="3 4">
    <name type="scientific">PS1 clade bacterium</name>
    <dbReference type="NCBI Taxonomy" id="2175152"/>
    <lineage>
        <taxon>Bacteria</taxon>
        <taxon>Pseudomonadati</taxon>
        <taxon>Pseudomonadota</taxon>
        <taxon>Alphaproteobacteria</taxon>
        <taxon>PS1 clade</taxon>
    </lineage>
</organism>
<keyword evidence="1" id="KW-1133">Transmembrane helix</keyword>
<dbReference type="Proteomes" id="UP000253570">
    <property type="component" value="Unassembled WGS sequence"/>
</dbReference>
<evidence type="ECO:0000313" key="3">
    <source>
        <dbReference type="EMBL" id="RCL73715.1"/>
    </source>
</evidence>
<comment type="caution">
    <text evidence="3">The sequence shown here is derived from an EMBL/GenBank/DDBJ whole genome shotgun (WGS) entry which is preliminary data.</text>
</comment>
<accession>A0A368DR75</accession>
<dbReference type="InterPro" id="IPR030970">
    <property type="entry name" value="ABC_MlaD"/>
</dbReference>
<protein>
    <submittedName>
        <fullName evidence="3">Outer membrane lipid asymmetry maintenance protein MlaD</fullName>
    </submittedName>
</protein>
<evidence type="ECO:0000259" key="2">
    <source>
        <dbReference type="Pfam" id="PF02470"/>
    </source>
</evidence>
<evidence type="ECO:0000256" key="1">
    <source>
        <dbReference type="SAM" id="Phobius"/>
    </source>
</evidence>
<gene>
    <name evidence="3" type="primary">mlaD</name>
    <name evidence="3" type="ORF">DBW71_02760</name>
</gene>
<feature type="domain" description="Mce/MlaD" evidence="2">
    <location>
        <begin position="37"/>
        <end position="114"/>
    </location>
</feature>
<dbReference type="PANTHER" id="PTHR33371">
    <property type="entry name" value="INTERMEMBRANE PHOSPHOLIPID TRANSPORT SYSTEM BINDING PROTEIN MLAD-RELATED"/>
    <property type="match status" value="1"/>
</dbReference>
<dbReference type="AlphaFoldDB" id="A0A368DR75"/>
<evidence type="ECO:0000313" key="4">
    <source>
        <dbReference type="Proteomes" id="UP000253570"/>
    </source>
</evidence>
<reference evidence="3 4" key="1">
    <citation type="journal article" date="2018" name="Microbiome">
        <title>Fine metagenomic profile of the Mediterranean stratified and mixed water columns revealed by assembly and recruitment.</title>
        <authorList>
            <person name="Haro-Moreno J.M."/>
            <person name="Lopez-Perez M."/>
            <person name="De La Torre J.R."/>
            <person name="Picazo A."/>
            <person name="Camacho A."/>
            <person name="Rodriguez-Valera F."/>
        </authorList>
    </citation>
    <scope>NUCLEOTIDE SEQUENCE [LARGE SCALE GENOMIC DNA]</scope>
    <source>
        <strain evidence="3">MED-G57</strain>
    </source>
</reference>
<name>A0A368DR75_9PROT</name>
<sequence>MKNNLFESIIGFMVILIAIIFFYYAYNTSGQKSNSNSYELNASFTQVSGLVTGADVRLSGIKIGSVSKQELDIEFYDAIVTMQIDNNIKIPSDSSAKISAEGLLGGYFIMIEPGGSETMLEDGESIELTQGSIDLIGLLGEAVFGSM</sequence>
<keyword evidence="1" id="KW-0472">Membrane</keyword>
<dbReference type="EMBL" id="QOQD01000005">
    <property type="protein sequence ID" value="RCL73715.1"/>
    <property type="molecule type" value="Genomic_DNA"/>
</dbReference>
<dbReference type="InterPro" id="IPR052336">
    <property type="entry name" value="MlaD_Phospholipid_Transporter"/>
</dbReference>
<dbReference type="Pfam" id="PF02470">
    <property type="entry name" value="MlaD"/>
    <property type="match status" value="1"/>
</dbReference>
<keyword evidence="1" id="KW-0812">Transmembrane</keyword>
<dbReference type="NCBIfam" id="TIGR04430">
    <property type="entry name" value="OM_asym_MlaD"/>
    <property type="match status" value="1"/>
</dbReference>
<dbReference type="GO" id="GO:0015914">
    <property type="term" value="P:phospholipid transport"/>
    <property type="evidence" value="ECO:0007669"/>
    <property type="project" value="InterPro"/>
</dbReference>
<dbReference type="PANTHER" id="PTHR33371:SF4">
    <property type="entry name" value="INTERMEMBRANE PHOSPHOLIPID TRANSPORT SYSTEM BINDING PROTEIN MLAD"/>
    <property type="match status" value="1"/>
</dbReference>
<feature type="transmembrane region" description="Helical" evidence="1">
    <location>
        <begin position="6"/>
        <end position="26"/>
    </location>
</feature>
<dbReference type="InterPro" id="IPR003399">
    <property type="entry name" value="Mce/MlaD"/>
</dbReference>
<proteinExistence type="predicted"/>